<evidence type="ECO:0000256" key="3">
    <source>
        <dbReference type="SAM" id="MobiDB-lite"/>
    </source>
</evidence>
<dbReference type="Gene3D" id="2.60.40.10">
    <property type="entry name" value="Immunoglobulins"/>
    <property type="match status" value="2"/>
</dbReference>
<dbReference type="Ensembl" id="ENSPMET00000010864.1">
    <property type="protein sequence ID" value="ENSPMEP00000023168.1"/>
    <property type="gene ID" value="ENSPMEG00000004562.1"/>
</dbReference>
<feature type="domain" description="Immunoglobulin" evidence="4">
    <location>
        <begin position="96"/>
        <end position="170"/>
    </location>
</feature>
<evidence type="ECO:0000259" key="4">
    <source>
        <dbReference type="SMART" id="SM00409"/>
    </source>
</evidence>
<reference evidence="5" key="2">
    <citation type="submission" date="2025-09" db="UniProtKB">
        <authorList>
            <consortium name="Ensembl"/>
        </authorList>
    </citation>
    <scope>IDENTIFICATION</scope>
</reference>
<evidence type="ECO:0000313" key="5">
    <source>
        <dbReference type="Ensembl" id="ENSPMEP00000023168.1"/>
    </source>
</evidence>
<proteinExistence type="predicted"/>
<dbReference type="GO" id="GO:0006955">
    <property type="term" value="P:immune response"/>
    <property type="evidence" value="ECO:0007669"/>
    <property type="project" value="TreeGrafter"/>
</dbReference>
<dbReference type="InterPro" id="IPR036179">
    <property type="entry name" value="Ig-like_dom_sf"/>
</dbReference>
<dbReference type="STRING" id="48701.ENSPMEP00000023168"/>
<dbReference type="AlphaFoldDB" id="A0A3B3Y7P2"/>
<dbReference type="PANTHER" id="PTHR11481">
    <property type="entry name" value="IMMUNOGLOBULIN FC RECEPTOR"/>
    <property type="match status" value="1"/>
</dbReference>
<sequence length="263" mass="28289">MPDLQQFFSGQSVSLSCAEDGQTADGWIVKRTKGTLSETCGASGSDFGVFKDSSCVLDLLSSYTGVYWCETSAGQRSDHINITVNQKEDRAFILEIPALPVVKGSNFTLHCRHKDGSIRAAYFYRNSHIIGDGVKSQKAIIHRVQRSDEGSYWCSTDTSGSSPHSYLRVREPPLPQPSSYPMTASTSSADGANHTASSPSPSVSLVHLLCHLLVICPYCVCSILLASICCNRSSGNQAAVSIETTQLGEPGDVAADVTTEHEF</sequence>
<accession>A0A3B3Y7P2</accession>
<dbReference type="PANTHER" id="PTHR11481:SF64">
    <property type="entry name" value="FC RECEPTOR-LIKE PROTEIN 4"/>
    <property type="match status" value="1"/>
</dbReference>
<dbReference type="SUPFAM" id="SSF48726">
    <property type="entry name" value="Immunoglobulin"/>
    <property type="match status" value="1"/>
</dbReference>
<evidence type="ECO:0000313" key="6">
    <source>
        <dbReference type="Proteomes" id="UP000261480"/>
    </source>
</evidence>
<keyword evidence="1" id="KW-0732">Signal</keyword>
<reference evidence="5" key="1">
    <citation type="submission" date="2025-08" db="UniProtKB">
        <authorList>
            <consortium name="Ensembl"/>
        </authorList>
    </citation>
    <scope>IDENTIFICATION</scope>
</reference>
<dbReference type="GO" id="GO:0007166">
    <property type="term" value="P:cell surface receptor signaling pathway"/>
    <property type="evidence" value="ECO:0007669"/>
    <property type="project" value="TreeGrafter"/>
</dbReference>
<evidence type="ECO:0000256" key="1">
    <source>
        <dbReference type="ARBA" id="ARBA00022729"/>
    </source>
</evidence>
<dbReference type="InterPro" id="IPR050488">
    <property type="entry name" value="Ig_Fc_receptor"/>
</dbReference>
<organism evidence="5 6">
    <name type="scientific">Poecilia mexicana</name>
    <dbReference type="NCBI Taxonomy" id="48701"/>
    <lineage>
        <taxon>Eukaryota</taxon>
        <taxon>Metazoa</taxon>
        <taxon>Chordata</taxon>
        <taxon>Craniata</taxon>
        <taxon>Vertebrata</taxon>
        <taxon>Euteleostomi</taxon>
        <taxon>Actinopterygii</taxon>
        <taxon>Neopterygii</taxon>
        <taxon>Teleostei</taxon>
        <taxon>Neoteleostei</taxon>
        <taxon>Acanthomorphata</taxon>
        <taxon>Ovalentaria</taxon>
        <taxon>Atherinomorphae</taxon>
        <taxon>Cyprinodontiformes</taxon>
        <taxon>Poeciliidae</taxon>
        <taxon>Poeciliinae</taxon>
        <taxon>Poecilia</taxon>
    </lineage>
</organism>
<keyword evidence="6" id="KW-1185">Reference proteome</keyword>
<dbReference type="InterPro" id="IPR013783">
    <property type="entry name" value="Ig-like_fold"/>
</dbReference>
<feature type="compositionally biased region" description="Polar residues" evidence="3">
    <location>
        <begin position="153"/>
        <end position="164"/>
    </location>
</feature>
<name>A0A3B3Y7P2_9TELE</name>
<dbReference type="SMART" id="SM00409">
    <property type="entry name" value="IG"/>
    <property type="match status" value="2"/>
</dbReference>
<feature type="region of interest" description="Disordered" evidence="3">
    <location>
        <begin position="151"/>
        <end position="196"/>
    </location>
</feature>
<dbReference type="GO" id="GO:0004888">
    <property type="term" value="F:transmembrane signaling receptor activity"/>
    <property type="evidence" value="ECO:0007669"/>
    <property type="project" value="TreeGrafter"/>
</dbReference>
<feature type="compositionally biased region" description="Polar residues" evidence="3">
    <location>
        <begin position="179"/>
        <end position="196"/>
    </location>
</feature>
<dbReference type="Proteomes" id="UP000261480">
    <property type="component" value="Unplaced"/>
</dbReference>
<evidence type="ECO:0000256" key="2">
    <source>
        <dbReference type="ARBA" id="ARBA00023157"/>
    </source>
</evidence>
<dbReference type="GO" id="GO:0009897">
    <property type="term" value="C:external side of plasma membrane"/>
    <property type="evidence" value="ECO:0007669"/>
    <property type="project" value="TreeGrafter"/>
</dbReference>
<feature type="domain" description="Immunoglobulin" evidence="4">
    <location>
        <begin position="2"/>
        <end position="85"/>
    </location>
</feature>
<protein>
    <recommendedName>
        <fullName evidence="4">Immunoglobulin domain-containing protein</fullName>
    </recommendedName>
</protein>
<keyword evidence="2" id="KW-1015">Disulfide bond</keyword>
<dbReference type="InterPro" id="IPR003599">
    <property type="entry name" value="Ig_sub"/>
</dbReference>